<evidence type="ECO:0000313" key="15">
    <source>
        <dbReference type="Proteomes" id="UP001056425"/>
    </source>
</evidence>
<evidence type="ECO:0000256" key="5">
    <source>
        <dbReference type="ARBA" id="ARBA00022741"/>
    </source>
</evidence>
<dbReference type="InterPro" id="IPR024192">
    <property type="entry name" value="Fosfomycin_R_FomA-type"/>
</dbReference>
<dbReference type="KEGG" id="thei:K1720_09230"/>
<dbReference type="EMBL" id="CP080572">
    <property type="protein sequence ID" value="USG99669.1"/>
    <property type="molecule type" value="Genomic_DNA"/>
</dbReference>
<keyword evidence="4 10" id="KW-0808">Transferase</keyword>
<feature type="domain" description="Aspartate/glutamate/uridylate kinase" evidence="13">
    <location>
        <begin position="1"/>
        <end position="229"/>
    </location>
</feature>
<evidence type="ECO:0000256" key="12">
    <source>
        <dbReference type="PIRSR" id="PIRSR016496-2"/>
    </source>
</evidence>
<comment type="similarity">
    <text evidence="1 10">Belongs to the isopentenyl phosphate kinase family.</text>
</comment>
<keyword evidence="15" id="KW-1185">Reference proteome</keyword>
<dbReference type="NCBIfam" id="NF040647">
    <property type="entry name" value="IPPK_Arch"/>
    <property type="match status" value="1"/>
</dbReference>
<dbReference type="GO" id="GO:0016114">
    <property type="term" value="P:terpenoid biosynthetic process"/>
    <property type="evidence" value="ECO:0007669"/>
    <property type="project" value="TreeGrafter"/>
</dbReference>
<feature type="binding site" evidence="11">
    <location>
        <position position="48"/>
    </location>
    <ligand>
        <name>ATP</name>
        <dbReference type="ChEBI" id="CHEBI:30616"/>
    </ligand>
</feature>
<feature type="binding site" evidence="11">
    <location>
        <position position="52"/>
    </location>
    <ligand>
        <name>substrate</name>
    </ligand>
</feature>
<evidence type="ECO:0000256" key="9">
    <source>
        <dbReference type="ARBA" id="ARBA00049063"/>
    </source>
</evidence>
<dbReference type="InterPro" id="IPR036393">
    <property type="entry name" value="AceGlu_kinase-like_sf"/>
</dbReference>
<dbReference type="Gene3D" id="3.40.1160.10">
    <property type="entry name" value="Acetylglutamate kinase-like"/>
    <property type="match status" value="1"/>
</dbReference>
<comment type="subunit">
    <text evidence="10">Homodimer.</text>
</comment>
<dbReference type="CDD" id="cd04241">
    <property type="entry name" value="AAK_FomA-like"/>
    <property type="match status" value="1"/>
</dbReference>
<dbReference type="AlphaFoldDB" id="A0A9E7M965"/>
<reference evidence="14 15" key="1">
    <citation type="submission" date="2021-08" db="EMBL/GenBank/DDBJ databases">
        <title>Thermococcus onnuriiensis IOH2.</title>
        <authorList>
            <person name="Park Y.-J."/>
        </authorList>
    </citation>
    <scope>NUCLEOTIDE SEQUENCE [LARGE SCALE GENOMIC DNA]</scope>
    <source>
        <strain evidence="14 15">IOH2</strain>
    </source>
</reference>
<accession>A0A9E7M965</accession>
<feature type="binding site" evidence="11">
    <location>
        <position position="174"/>
    </location>
    <ligand>
        <name>ATP</name>
        <dbReference type="ChEBI" id="CHEBI:30616"/>
    </ligand>
</feature>
<evidence type="ECO:0000259" key="13">
    <source>
        <dbReference type="Pfam" id="PF00696"/>
    </source>
</evidence>
<dbReference type="PIRSF" id="PIRSF016496">
    <property type="entry name" value="Kin_FomA"/>
    <property type="match status" value="1"/>
</dbReference>
<evidence type="ECO:0000256" key="3">
    <source>
        <dbReference type="ARBA" id="ARBA00017267"/>
    </source>
</evidence>
<feature type="binding site" evidence="11">
    <location>
        <begin position="179"/>
        <end position="184"/>
    </location>
    <ligand>
        <name>ATP</name>
        <dbReference type="ChEBI" id="CHEBI:30616"/>
    </ligand>
</feature>
<evidence type="ECO:0000256" key="4">
    <source>
        <dbReference type="ARBA" id="ARBA00022679"/>
    </source>
</evidence>
<dbReference type="Proteomes" id="UP001056425">
    <property type="component" value="Chromosome"/>
</dbReference>
<protein>
    <recommendedName>
        <fullName evidence="3 10">Isopentenyl phosphate kinase</fullName>
        <shortName evidence="10">IPK</shortName>
        <ecNumber evidence="2 10">2.7.4.26</ecNumber>
    </recommendedName>
</protein>
<evidence type="ECO:0000256" key="8">
    <source>
        <dbReference type="ARBA" id="ARBA00023229"/>
    </source>
</evidence>
<evidence type="ECO:0000256" key="11">
    <source>
        <dbReference type="PIRSR" id="PIRSR016496-1"/>
    </source>
</evidence>
<dbReference type="GO" id="GO:0005524">
    <property type="term" value="F:ATP binding"/>
    <property type="evidence" value="ECO:0007669"/>
    <property type="project" value="UniProtKB-KW"/>
</dbReference>
<dbReference type="EC" id="2.7.4.26" evidence="2 10"/>
<dbReference type="InterPro" id="IPR001048">
    <property type="entry name" value="Asp/Glu/Uridylate_kinase"/>
</dbReference>
<evidence type="ECO:0000256" key="1">
    <source>
        <dbReference type="ARBA" id="ARBA00010540"/>
    </source>
</evidence>
<keyword evidence="6 10" id="KW-0418">Kinase</keyword>
<evidence type="ECO:0000313" key="14">
    <source>
        <dbReference type="EMBL" id="USG99669.1"/>
    </source>
</evidence>
<organism evidence="14 15">
    <name type="scientific">Thermococcus argininiproducens</name>
    <dbReference type="NCBI Taxonomy" id="2866384"/>
    <lineage>
        <taxon>Archaea</taxon>
        <taxon>Methanobacteriati</taxon>
        <taxon>Methanobacteriota</taxon>
        <taxon>Thermococci</taxon>
        <taxon>Thermococcales</taxon>
        <taxon>Thermococcaceae</taxon>
        <taxon>Thermococcus</taxon>
    </lineage>
</organism>
<feature type="binding site" evidence="11">
    <location>
        <position position="220"/>
    </location>
    <ligand>
        <name>ATP</name>
        <dbReference type="ChEBI" id="CHEBI:30616"/>
    </ligand>
</feature>
<name>A0A9E7M965_9EURY</name>
<sequence>MIIIKLGGSVISNKNKPYSFNQEIIEQTAEEIAQFYPNEQFIFVHGGGSFGHPNAREYKIREGLIGDVKRKRIGFSKTHQAMLKLNSLIVETFLEKGLPAYSVSSSSIFLIEKGEIVYGELEVLRKLLEKDFIPVLFGDTAIALDKGIDILSGDQIINYLARMFKPSKVLFLMDVDGIYDKNPKEKGAKLIKELTKEEIKHLLESSESAGIDVTGGIGNKLKKALEIAHYTDVYFANGMVKGNLIRILKGENPGTIIKRW</sequence>
<dbReference type="GO" id="GO:0102043">
    <property type="term" value="F:isopentenyl phosphate kinase activity"/>
    <property type="evidence" value="ECO:0007669"/>
    <property type="project" value="UniProtKB-EC"/>
</dbReference>
<evidence type="ECO:0000256" key="7">
    <source>
        <dbReference type="ARBA" id="ARBA00022840"/>
    </source>
</evidence>
<comment type="function">
    <text evidence="10">Catalyzes the formation of isopentenyl diphosphate (IPP), the building block of all isoprenoids.</text>
</comment>
<keyword evidence="8" id="KW-0414">Isoprene biosynthesis</keyword>
<proteinExistence type="inferred from homology"/>
<feature type="binding site" evidence="11">
    <location>
        <position position="153"/>
    </location>
    <ligand>
        <name>substrate</name>
    </ligand>
</feature>
<dbReference type="PANTHER" id="PTHR43654:SF1">
    <property type="entry name" value="ISOPENTENYL PHOSPHATE KINASE"/>
    <property type="match status" value="1"/>
</dbReference>
<feature type="binding site" evidence="11">
    <location>
        <begin position="5"/>
        <end position="9"/>
    </location>
    <ligand>
        <name>ATP</name>
        <dbReference type="ChEBI" id="CHEBI:30616"/>
    </ligand>
</feature>
<dbReference type="SUPFAM" id="SSF53633">
    <property type="entry name" value="Carbamate kinase-like"/>
    <property type="match status" value="1"/>
</dbReference>
<feature type="binding site" evidence="11">
    <location>
        <position position="216"/>
    </location>
    <ligand>
        <name>ATP</name>
        <dbReference type="ChEBI" id="CHEBI:30616"/>
    </ligand>
</feature>
<dbReference type="GO" id="GO:0016301">
    <property type="term" value="F:kinase activity"/>
    <property type="evidence" value="ECO:0007669"/>
    <property type="project" value="UniProtKB-KW"/>
</dbReference>
<dbReference type="RefSeq" id="WP_251948848.1">
    <property type="nucleotide sequence ID" value="NZ_CP080572.1"/>
</dbReference>
<evidence type="ECO:0000256" key="2">
    <source>
        <dbReference type="ARBA" id="ARBA00012908"/>
    </source>
</evidence>
<comment type="catalytic activity">
    <reaction evidence="9 10">
        <text>isopentenyl phosphate + ATP = isopentenyl diphosphate + ADP</text>
        <dbReference type="Rhea" id="RHEA:33963"/>
        <dbReference type="ChEBI" id="CHEBI:30616"/>
        <dbReference type="ChEBI" id="CHEBI:65078"/>
        <dbReference type="ChEBI" id="CHEBI:128769"/>
        <dbReference type="ChEBI" id="CHEBI:456216"/>
        <dbReference type="EC" id="2.7.4.26"/>
    </reaction>
</comment>
<feature type="site" description="Transition state stabilizer" evidence="12">
    <location>
        <position position="14"/>
    </location>
</feature>
<dbReference type="PANTHER" id="PTHR43654">
    <property type="entry name" value="GLUTAMATE 5-KINASE"/>
    <property type="match status" value="1"/>
</dbReference>
<dbReference type="Pfam" id="PF00696">
    <property type="entry name" value="AA_kinase"/>
    <property type="match status" value="1"/>
</dbReference>
<evidence type="ECO:0000256" key="10">
    <source>
        <dbReference type="PIRNR" id="PIRNR016496"/>
    </source>
</evidence>
<evidence type="ECO:0000256" key="6">
    <source>
        <dbReference type="ARBA" id="ARBA00022777"/>
    </source>
</evidence>
<feature type="binding site" evidence="11">
    <location>
        <position position="47"/>
    </location>
    <ligand>
        <name>substrate</name>
    </ligand>
</feature>
<dbReference type="GO" id="GO:0005829">
    <property type="term" value="C:cytosol"/>
    <property type="evidence" value="ECO:0007669"/>
    <property type="project" value="TreeGrafter"/>
</dbReference>
<dbReference type="GeneID" id="72778528"/>
<gene>
    <name evidence="14" type="ORF">K1720_09230</name>
</gene>
<keyword evidence="7 10" id="KW-0067">ATP-binding</keyword>
<keyword evidence="5 10" id="KW-0547">Nucleotide-binding</keyword>